<feature type="transmembrane region" description="Helical" evidence="8">
    <location>
        <begin position="356"/>
        <end position="378"/>
    </location>
</feature>
<keyword evidence="11" id="KW-1185">Reference proteome</keyword>
<dbReference type="InterPro" id="IPR015399">
    <property type="entry name" value="DUF1977_DnaJ-like"/>
</dbReference>
<feature type="domain" description="J" evidence="9">
    <location>
        <begin position="113"/>
        <end position="177"/>
    </location>
</feature>
<dbReference type="Pfam" id="PF09320">
    <property type="entry name" value="DUF1977"/>
    <property type="match status" value="1"/>
</dbReference>
<evidence type="ECO:0000256" key="3">
    <source>
        <dbReference type="ARBA" id="ARBA00022824"/>
    </source>
</evidence>
<dbReference type="PROSITE" id="PS00636">
    <property type="entry name" value="DNAJ_1"/>
    <property type="match status" value="1"/>
</dbReference>
<keyword evidence="2 8" id="KW-0812">Transmembrane</keyword>
<feature type="compositionally biased region" description="Polar residues" evidence="7">
    <location>
        <begin position="208"/>
        <end position="218"/>
    </location>
</feature>
<dbReference type="InterPro" id="IPR018253">
    <property type="entry name" value="DnaJ_domain_CS"/>
</dbReference>
<organism evidence="10 11">
    <name type="scientific">Leptobrachium leishanense</name>
    <name type="common">Leishan spiny toad</name>
    <dbReference type="NCBI Taxonomy" id="445787"/>
    <lineage>
        <taxon>Eukaryota</taxon>
        <taxon>Metazoa</taxon>
        <taxon>Chordata</taxon>
        <taxon>Craniata</taxon>
        <taxon>Vertebrata</taxon>
        <taxon>Euteleostomi</taxon>
        <taxon>Amphibia</taxon>
        <taxon>Batrachia</taxon>
        <taxon>Anura</taxon>
        <taxon>Pelobatoidea</taxon>
        <taxon>Megophryidae</taxon>
        <taxon>Leptobrachium</taxon>
    </lineage>
</organism>
<evidence type="ECO:0000256" key="2">
    <source>
        <dbReference type="ARBA" id="ARBA00022692"/>
    </source>
</evidence>
<evidence type="ECO:0000256" key="8">
    <source>
        <dbReference type="SAM" id="Phobius"/>
    </source>
</evidence>
<evidence type="ECO:0000256" key="7">
    <source>
        <dbReference type="SAM" id="MobiDB-lite"/>
    </source>
</evidence>
<evidence type="ECO:0000256" key="5">
    <source>
        <dbReference type="ARBA" id="ARBA00023136"/>
    </source>
</evidence>
<dbReference type="GO" id="GO:0005789">
    <property type="term" value="C:endoplasmic reticulum membrane"/>
    <property type="evidence" value="ECO:0007669"/>
    <property type="project" value="UniProtKB-SubCell"/>
</dbReference>
<feature type="region of interest" description="Disordered" evidence="7">
    <location>
        <begin position="63"/>
        <end position="108"/>
    </location>
</feature>
<dbReference type="PRINTS" id="PR00625">
    <property type="entry name" value="JDOMAIN"/>
</dbReference>
<proteinExistence type="predicted"/>
<dbReference type="SUPFAM" id="SSF46565">
    <property type="entry name" value="Chaperone J-domain"/>
    <property type="match status" value="1"/>
</dbReference>
<comment type="subcellular location">
    <subcellularLocation>
        <location evidence="1">Endoplasmic reticulum membrane</location>
        <topology evidence="1">Single-pass membrane protein</topology>
    </subcellularLocation>
</comment>
<dbReference type="GO" id="GO:0030544">
    <property type="term" value="F:Hsp70 protein binding"/>
    <property type="evidence" value="ECO:0007669"/>
    <property type="project" value="TreeGrafter"/>
</dbReference>
<reference evidence="10" key="2">
    <citation type="submission" date="2025-09" db="UniProtKB">
        <authorList>
            <consortium name="Ensembl"/>
        </authorList>
    </citation>
    <scope>IDENTIFICATION</scope>
</reference>
<dbReference type="InterPro" id="IPR051100">
    <property type="entry name" value="DnaJ_subfamily_B/C"/>
</dbReference>
<sequence>MDRQRAEILINIAQARLECGRPVEALNYLYQAQSLYPTRTAAELIQAIRGGWFEAESGHYGQRSSHFEQSGSWDGRRNHHAGCGSCGRPPWEEEEEEQEEEDRATSTLADKEDYYSVLGVKRDTDEDTLRKAYHKLALQYHPDKNSSPGATETFKVIGKAFAVLSDPVKRKVYDDTQRRTRLVLDPDLATEDLFDLFFQGQFPTKTYAGTYQHQPRSTNRAHDGQWSRRETEEVRSHGRWSRQHGHDATHENGRESSCKEEGQDGEKRSKWWEKEEKPDSGQPRCRKDDKREGGRPKTQEEKRRDGARGRPKWWDSKGQAGRRSKLREELEKNEARRARKREEEEENKRPRTTYSAFIQVLPVLLLVVISVIAQLTALNPTYSLHQRPSYGLTVARETRKLGVPYFVSQDFKNRFQGEALAELEKAVEKEYAEHVQVGCWKEKQQKSDLTNLARLYRDERLREKAESLKMENCQKLSDLSNTEATIMVHPAE</sequence>
<evidence type="ECO:0000259" key="9">
    <source>
        <dbReference type="PROSITE" id="PS50076"/>
    </source>
</evidence>
<feature type="compositionally biased region" description="Basic and acidic residues" evidence="7">
    <location>
        <begin position="220"/>
        <end position="236"/>
    </location>
</feature>
<keyword evidence="5 8" id="KW-0472">Membrane</keyword>
<keyword evidence="6" id="KW-0143">Chaperone</keyword>
<evidence type="ECO:0000256" key="4">
    <source>
        <dbReference type="ARBA" id="ARBA00022989"/>
    </source>
</evidence>
<reference evidence="10" key="1">
    <citation type="submission" date="2025-08" db="UniProtKB">
        <authorList>
            <consortium name="Ensembl"/>
        </authorList>
    </citation>
    <scope>IDENTIFICATION</scope>
</reference>
<dbReference type="GeneTree" id="ENSGT00940000160925"/>
<dbReference type="CDD" id="cd06257">
    <property type="entry name" value="DnaJ"/>
    <property type="match status" value="1"/>
</dbReference>
<dbReference type="InterPro" id="IPR001623">
    <property type="entry name" value="DnaJ_domain"/>
</dbReference>
<evidence type="ECO:0000313" key="11">
    <source>
        <dbReference type="Proteomes" id="UP000694569"/>
    </source>
</evidence>
<feature type="compositionally biased region" description="Basic and acidic residues" evidence="7">
    <location>
        <begin position="244"/>
        <end position="315"/>
    </location>
</feature>
<dbReference type="InterPro" id="IPR036869">
    <property type="entry name" value="J_dom_sf"/>
</dbReference>
<dbReference type="PROSITE" id="PS50076">
    <property type="entry name" value="DNAJ_2"/>
    <property type="match status" value="1"/>
</dbReference>
<dbReference type="PANTHER" id="PTHR43908:SF2">
    <property type="entry name" value="DNAJ HOMOLOG SUBFAMILY C MEMBER 18"/>
    <property type="match status" value="1"/>
</dbReference>
<dbReference type="PANTHER" id="PTHR43908">
    <property type="entry name" value="AT29763P-RELATED"/>
    <property type="match status" value="1"/>
</dbReference>
<dbReference type="Proteomes" id="UP000694569">
    <property type="component" value="Unplaced"/>
</dbReference>
<dbReference type="Gene3D" id="1.10.287.110">
    <property type="entry name" value="DnaJ domain"/>
    <property type="match status" value="1"/>
</dbReference>
<keyword evidence="3" id="KW-0256">Endoplasmic reticulum</keyword>
<evidence type="ECO:0000256" key="1">
    <source>
        <dbReference type="ARBA" id="ARBA00004389"/>
    </source>
</evidence>
<evidence type="ECO:0000313" key="10">
    <source>
        <dbReference type="Ensembl" id="ENSLLEP00000010066.1"/>
    </source>
</evidence>
<keyword evidence="4 8" id="KW-1133">Transmembrane helix</keyword>
<feature type="compositionally biased region" description="Acidic residues" evidence="7">
    <location>
        <begin position="92"/>
        <end position="102"/>
    </location>
</feature>
<dbReference type="AlphaFoldDB" id="A0A8C5MCK8"/>
<dbReference type="Pfam" id="PF00226">
    <property type="entry name" value="DnaJ"/>
    <property type="match status" value="1"/>
</dbReference>
<feature type="region of interest" description="Disordered" evidence="7">
    <location>
        <begin position="208"/>
        <end position="350"/>
    </location>
</feature>
<protein>
    <recommendedName>
        <fullName evidence="9">J domain-containing protein</fullName>
    </recommendedName>
</protein>
<evidence type="ECO:0000256" key="6">
    <source>
        <dbReference type="ARBA" id="ARBA00023186"/>
    </source>
</evidence>
<feature type="compositionally biased region" description="Polar residues" evidence="7">
    <location>
        <begin position="63"/>
        <end position="72"/>
    </location>
</feature>
<dbReference type="Ensembl" id="ENSLLET00000010459.1">
    <property type="protein sequence ID" value="ENSLLEP00000010066.1"/>
    <property type="gene ID" value="ENSLLEG00000006414.1"/>
</dbReference>
<name>A0A8C5MCK8_9ANUR</name>
<dbReference type="GO" id="GO:0071218">
    <property type="term" value="P:cellular response to misfolded protein"/>
    <property type="evidence" value="ECO:0007669"/>
    <property type="project" value="TreeGrafter"/>
</dbReference>
<accession>A0A8C5MCK8</accession>
<dbReference type="OrthoDB" id="552049at2759"/>
<feature type="compositionally biased region" description="Basic and acidic residues" evidence="7">
    <location>
        <begin position="326"/>
        <end position="349"/>
    </location>
</feature>
<dbReference type="SMART" id="SM00271">
    <property type="entry name" value="DnaJ"/>
    <property type="match status" value="1"/>
</dbReference>